<proteinExistence type="predicted"/>
<dbReference type="OMA" id="ADVHGRC"/>
<gene>
    <name evidence="4" type="ORF">GLAREA_02127</name>
</gene>
<dbReference type="InterPro" id="IPR035437">
    <property type="entry name" value="SNase_OB-fold_sf"/>
</dbReference>
<dbReference type="OrthoDB" id="5010797at2759"/>
<keyword evidence="5" id="KW-1185">Reference proteome</keyword>
<dbReference type="SUPFAM" id="SSF50199">
    <property type="entry name" value="Staphylococcal nuclease"/>
    <property type="match status" value="1"/>
</dbReference>
<evidence type="ECO:0000256" key="1">
    <source>
        <dbReference type="ARBA" id="ARBA00013404"/>
    </source>
</evidence>
<dbReference type="Gene3D" id="2.40.50.90">
    <property type="match status" value="1"/>
</dbReference>
<reference evidence="4 5" key="1">
    <citation type="journal article" date="2013" name="BMC Genomics">
        <title>Genomics-driven discovery of the pneumocandin biosynthetic gene cluster in the fungus Glarea lozoyensis.</title>
        <authorList>
            <person name="Chen L."/>
            <person name="Yue Q."/>
            <person name="Zhang X."/>
            <person name="Xiang M."/>
            <person name="Wang C."/>
            <person name="Li S."/>
            <person name="Che Y."/>
            <person name="Ortiz-Lopez F.J."/>
            <person name="Bills G.F."/>
            <person name="Liu X."/>
            <person name="An Z."/>
        </authorList>
    </citation>
    <scope>NUCLEOTIDE SEQUENCE [LARGE SCALE GENOMIC DNA]</scope>
    <source>
        <strain evidence="5">ATCC 20868 / MF5171</strain>
    </source>
</reference>
<protein>
    <recommendedName>
        <fullName evidence="1">Probable endonuclease LCL3</fullName>
    </recommendedName>
    <alternativeName>
        <fullName evidence="2">Probable endonuclease lcl3</fullName>
    </alternativeName>
</protein>
<organism evidence="4 5">
    <name type="scientific">Glarea lozoyensis (strain ATCC 20868 / MF5171)</name>
    <dbReference type="NCBI Taxonomy" id="1116229"/>
    <lineage>
        <taxon>Eukaryota</taxon>
        <taxon>Fungi</taxon>
        <taxon>Dikarya</taxon>
        <taxon>Ascomycota</taxon>
        <taxon>Pezizomycotina</taxon>
        <taxon>Leotiomycetes</taxon>
        <taxon>Helotiales</taxon>
        <taxon>Helotiaceae</taxon>
        <taxon>Glarea</taxon>
    </lineage>
</organism>
<feature type="domain" description="TNase-like" evidence="3">
    <location>
        <begin position="61"/>
        <end position="202"/>
    </location>
</feature>
<name>S3CKE6_GLAL2</name>
<accession>S3CKE6</accession>
<dbReference type="HOGENOM" id="CLU_055243_0_0_1"/>
<dbReference type="Pfam" id="PF00565">
    <property type="entry name" value="SNase"/>
    <property type="match status" value="1"/>
</dbReference>
<dbReference type="KEGG" id="glz:GLAREA_02127"/>
<dbReference type="GeneID" id="19461185"/>
<dbReference type="EMBL" id="KE145371">
    <property type="protein sequence ID" value="EPE26215.1"/>
    <property type="molecule type" value="Genomic_DNA"/>
</dbReference>
<sequence>MAEYTLLYGQFVIRYPDLPKQGPEPDGDTMKFAPADQDLVWKKITRRSGRPPKINRRGISVRLEAIDALETHFNGTHQELDGGEKARDTLLAKLGFTNIKYWGEHLHNKIQSADQDSLPGFVLSNGIDANGRLIGFVYSGNDGPGEDGATVTVDNKLIDKSVNTKLLSDGLAFPAFYGTLPSKLRDHLVTKSKAARTAGKGILPRATGLPKRPAEVTDLESLTISVIWPKLSRRLVVFLKETGPGLEGFEAWLREDGVDRDDKMFRLDTKENVRFHDILTIKGDTIALTVQPEVIVIEPDPADGSGR</sequence>
<dbReference type="InterPro" id="IPR016071">
    <property type="entry name" value="Staphylococal_nuclease_OB-fold"/>
</dbReference>
<evidence type="ECO:0000259" key="3">
    <source>
        <dbReference type="Pfam" id="PF00565"/>
    </source>
</evidence>
<evidence type="ECO:0000313" key="4">
    <source>
        <dbReference type="EMBL" id="EPE26215.1"/>
    </source>
</evidence>
<evidence type="ECO:0000313" key="5">
    <source>
        <dbReference type="Proteomes" id="UP000016922"/>
    </source>
</evidence>
<dbReference type="AlphaFoldDB" id="S3CKE6"/>
<evidence type="ECO:0000256" key="2">
    <source>
        <dbReference type="ARBA" id="ARBA00014651"/>
    </source>
</evidence>
<dbReference type="RefSeq" id="XP_008087534.1">
    <property type="nucleotide sequence ID" value="XM_008089343.1"/>
</dbReference>
<dbReference type="Proteomes" id="UP000016922">
    <property type="component" value="Unassembled WGS sequence"/>
</dbReference>